<dbReference type="EMBL" id="CVRI01000020">
    <property type="protein sequence ID" value="CRK90952.1"/>
    <property type="molecule type" value="Genomic_DNA"/>
</dbReference>
<keyword evidence="2" id="KW-1185">Reference proteome</keyword>
<dbReference type="AlphaFoldDB" id="A0A1J1HS89"/>
<organism evidence="1 2">
    <name type="scientific">Clunio marinus</name>
    <dbReference type="NCBI Taxonomy" id="568069"/>
    <lineage>
        <taxon>Eukaryota</taxon>
        <taxon>Metazoa</taxon>
        <taxon>Ecdysozoa</taxon>
        <taxon>Arthropoda</taxon>
        <taxon>Hexapoda</taxon>
        <taxon>Insecta</taxon>
        <taxon>Pterygota</taxon>
        <taxon>Neoptera</taxon>
        <taxon>Endopterygota</taxon>
        <taxon>Diptera</taxon>
        <taxon>Nematocera</taxon>
        <taxon>Chironomoidea</taxon>
        <taxon>Chironomidae</taxon>
        <taxon>Clunio</taxon>
    </lineage>
</organism>
<proteinExistence type="predicted"/>
<sequence>MLKALRKLNSCGLANCLNSSDFLETVNMKNTPEIVKPNFISLYAFVLQTITSKSMEFQVAGITEVRDNNIKSFADEWFIDIYAFNIDFLRFLMTFA</sequence>
<gene>
    <name evidence="1" type="ORF">CLUMA_CG004641</name>
</gene>
<accession>A0A1J1HS89</accession>
<evidence type="ECO:0000313" key="1">
    <source>
        <dbReference type="EMBL" id="CRK90952.1"/>
    </source>
</evidence>
<name>A0A1J1HS89_9DIPT</name>
<evidence type="ECO:0000313" key="2">
    <source>
        <dbReference type="Proteomes" id="UP000183832"/>
    </source>
</evidence>
<reference evidence="1 2" key="1">
    <citation type="submission" date="2015-04" db="EMBL/GenBank/DDBJ databases">
        <authorList>
            <person name="Syromyatnikov M.Y."/>
            <person name="Popov V.N."/>
        </authorList>
    </citation>
    <scope>NUCLEOTIDE SEQUENCE [LARGE SCALE GENOMIC DNA]</scope>
</reference>
<dbReference type="Proteomes" id="UP000183832">
    <property type="component" value="Unassembled WGS sequence"/>
</dbReference>
<protein>
    <submittedName>
        <fullName evidence="1">CLUMA_CG004641, isoform A</fullName>
    </submittedName>
</protein>